<keyword evidence="2" id="KW-1185">Reference proteome</keyword>
<proteinExistence type="predicted"/>
<evidence type="ECO:0000313" key="1">
    <source>
        <dbReference type="EMBL" id="EFK53726.1"/>
    </source>
</evidence>
<dbReference type="eggNOG" id="COG5340">
    <property type="taxonomic scope" value="Bacteria"/>
</dbReference>
<dbReference type="STRING" id="585529.HMPREF0291_11383"/>
<reference evidence="1" key="1">
    <citation type="submission" date="2010-06" db="EMBL/GenBank/DDBJ databases">
        <authorList>
            <person name="Muzny D."/>
            <person name="Qin X."/>
            <person name="Buhay C."/>
            <person name="Dugan-Rocha S."/>
            <person name="Ding Y."/>
            <person name="Chen G."/>
            <person name="Hawes A."/>
            <person name="Holder M."/>
            <person name="Jhangiani S."/>
            <person name="Johnson A."/>
            <person name="Khan Z."/>
            <person name="Li Z."/>
            <person name="Liu W."/>
            <person name="Liu X."/>
            <person name="Perez L."/>
            <person name="Shen H."/>
            <person name="Wang Q."/>
            <person name="Watt J."/>
            <person name="Xi L."/>
            <person name="Xin Y."/>
            <person name="Zhou J."/>
            <person name="Deng J."/>
            <person name="Jiang H."/>
            <person name="Liu Y."/>
            <person name="Qu J."/>
            <person name="Song X.-Z."/>
            <person name="Zhang L."/>
            <person name="Villasana D."/>
            <person name="Johnson A."/>
            <person name="Liu J."/>
            <person name="Liyanage D."/>
            <person name="Lorensuhewa L."/>
            <person name="Robinson T."/>
            <person name="Song A."/>
            <person name="Song B.-B."/>
            <person name="Dinh H."/>
            <person name="Thornton R."/>
            <person name="Coyle M."/>
            <person name="Francisco L."/>
            <person name="Jackson L."/>
            <person name="Javaid M."/>
            <person name="Korchina V."/>
            <person name="Kovar C."/>
            <person name="Mata R."/>
            <person name="Mathew T."/>
            <person name="Ngo R."/>
            <person name="Nguyen L."/>
            <person name="Nguyen N."/>
            <person name="Okwuonu G."/>
            <person name="Ongeri F."/>
            <person name="Pham C."/>
            <person name="Simmons D."/>
            <person name="Wilczek-Boney K."/>
            <person name="Hale W."/>
            <person name="Jakkamsetti A."/>
            <person name="Pham P."/>
            <person name="Ruth R."/>
            <person name="San Lucas F."/>
            <person name="Warren J."/>
            <person name="Zhang J."/>
            <person name="Zhao Z."/>
            <person name="Zhou C."/>
            <person name="Zhu D."/>
            <person name="Lee S."/>
            <person name="Bess C."/>
            <person name="Blankenburg K."/>
            <person name="Forbes L."/>
            <person name="Fu Q."/>
            <person name="Gubbala S."/>
            <person name="Hirani K."/>
            <person name="Jayaseelan J.C."/>
            <person name="Lara F."/>
            <person name="Munidasa M."/>
            <person name="Palculict T."/>
            <person name="Patil S."/>
            <person name="Pu L.-L."/>
            <person name="Saada N."/>
            <person name="Tang L."/>
            <person name="Weissenberger G."/>
            <person name="Zhu Y."/>
            <person name="Hemphill L."/>
            <person name="Shang Y."/>
            <person name="Youmans B."/>
            <person name="Ayvaz T."/>
            <person name="Ross M."/>
            <person name="Santibanez J."/>
            <person name="Aqrawi P."/>
            <person name="Gross S."/>
            <person name="Joshi V."/>
            <person name="Fowler G."/>
            <person name="Nazareth L."/>
            <person name="Reid J."/>
            <person name="Worley K."/>
            <person name="Petrosino J."/>
            <person name="Highlander S."/>
            <person name="Gibbs R."/>
        </authorList>
    </citation>
    <scope>NUCLEOTIDE SEQUENCE [LARGE SCALE GENOMIC DNA]</scope>
    <source>
        <strain evidence="1">ATCC 33030</strain>
    </source>
</reference>
<dbReference type="HOGENOM" id="CLU_052626_1_0_11"/>
<sequence length="295" mass="33090">MLVDVREASRGNTELLQRLVDGELIALSRQYAIERTVLTKLKYHEKQWLRAVAVGKTMKKAVLSGRTSARVLGMWVVATSTEQAELMLPSGAVPGKHKWGRGIVYRKGAPCDTEVLDIDGVRVTDHVRTAFDIAVTHGFKEGLVAFDWLLMTGTVTKRELKRRIQMMRGRRGVPVLRQILAYAVDNSQSAYESYARALLIEDGITCIQTQVQIGPFTVDMMIGRLGVEVDGEEKYDGVTYKPLDETLRRERDRAVYIQNQGYPLRRVQPAELLQDPGGFVRMVREALMGIENGAA</sequence>
<dbReference type="EMBL" id="ACLJ02000003">
    <property type="protein sequence ID" value="EFK53726.1"/>
    <property type="molecule type" value="Genomic_DNA"/>
</dbReference>
<dbReference type="Gene3D" id="3.40.960.10">
    <property type="entry name" value="VSR Endonuclease"/>
    <property type="match status" value="1"/>
</dbReference>
<organism evidence="1 2">
    <name type="scientific">Corynebacterium genitalium ATCC 33030</name>
    <dbReference type="NCBI Taxonomy" id="585529"/>
    <lineage>
        <taxon>Bacteria</taxon>
        <taxon>Bacillati</taxon>
        <taxon>Actinomycetota</taxon>
        <taxon>Actinomycetes</taxon>
        <taxon>Mycobacteriales</taxon>
        <taxon>Corynebacteriaceae</taxon>
        <taxon>Corynebacterium</taxon>
    </lineage>
</organism>
<evidence type="ECO:0008006" key="3">
    <source>
        <dbReference type="Google" id="ProtNLM"/>
    </source>
</evidence>
<accession>D7WF47</accession>
<protein>
    <recommendedName>
        <fullName evidence="3">DUF559 domain-containing protein</fullName>
    </recommendedName>
</protein>
<dbReference type="Proteomes" id="UP000004208">
    <property type="component" value="Unassembled WGS sequence"/>
</dbReference>
<name>D7WF47_9CORY</name>
<comment type="caution">
    <text evidence="1">The sequence shown here is derived from an EMBL/GenBank/DDBJ whole genome shotgun (WGS) entry which is preliminary data.</text>
</comment>
<evidence type="ECO:0000313" key="2">
    <source>
        <dbReference type="Proteomes" id="UP000004208"/>
    </source>
</evidence>
<gene>
    <name evidence="1" type="ORF">HMPREF0291_11383</name>
</gene>
<dbReference type="AlphaFoldDB" id="D7WF47"/>